<proteinExistence type="predicted"/>
<feature type="region of interest" description="Disordered" evidence="1">
    <location>
        <begin position="22"/>
        <end position="49"/>
    </location>
</feature>
<comment type="caution">
    <text evidence="2">The sequence shown here is derived from an EMBL/GenBank/DDBJ whole genome shotgun (WGS) entry which is preliminary data.</text>
</comment>
<keyword evidence="3" id="KW-1185">Reference proteome</keyword>
<evidence type="ECO:0000313" key="3">
    <source>
        <dbReference type="Proteomes" id="UP001303046"/>
    </source>
</evidence>
<accession>A0ABR1BH71</accession>
<dbReference type="EMBL" id="JAVFWL010000001">
    <property type="protein sequence ID" value="KAK6725857.1"/>
    <property type="molecule type" value="Genomic_DNA"/>
</dbReference>
<sequence length="96" mass="11175">MGDYEDGGDSVHFFLIAVKNGPEDAAPHKKTKKWNKQKKKHKRKRTPQSRLWTPQYVNARCPILLQLKDFCKSTVFPDHVKKRYCAVTCKLCKRSA</sequence>
<name>A0ABR1BH71_NECAM</name>
<organism evidence="2 3">
    <name type="scientific">Necator americanus</name>
    <name type="common">Human hookworm</name>
    <dbReference type="NCBI Taxonomy" id="51031"/>
    <lineage>
        <taxon>Eukaryota</taxon>
        <taxon>Metazoa</taxon>
        <taxon>Ecdysozoa</taxon>
        <taxon>Nematoda</taxon>
        <taxon>Chromadorea</taxon>
        <taxon>Rhabditida</taxon>
        <taxon>Rhabditina</taxon>
        <taxon>Rhabditomorpha</taxon>
        <taxon>Strongyloidea</taxon>
        <taxon>Ancylostomatidae</taxon>
        <taxon>Bunostominae</taxon>
        <taxon>Necator</taxon>
    </lineage>
</organism>
<evidence type="ECO:0008006" key="4">
    <source>
        <dbReference type="Google" id="ProtNLM"/>
    </source>
</evidence>
<protein>
    <recommendedName>
        <fullName evidence="4">ShKT domain-containing protein</fullName>
    </recommendedName>
</protein>
<evidence type="ECO:0000313" key="2">
    <source>
        <dbReference type="EMBL" id="KAK6725857.1"/>
    </source>
</evidence>
<reference evidence="2 3" key="1">
    <citation type="submission" date="2023-08" db="EMBL/GenBank/DDBJ databases">
        <title>A Necator americanus chromosomal reference genome.</title>
        <authorList>
            <person name="Ilik V."/>
            <person name="Petrzelkova K.J."/>
            <person name="Pardy F."/>
            <person name="Fuh T."/>
            <person name="Niatou-Singa F.S."/>
            <person name="Gouil Q."/>
            <person name="Baker L."/>
            <person name="Ritchie M.E."/>
            <person name="Jex A.R."/>
            <person name="Gazzola D."/>
            <person name="Li H."/>
            <person name="Toshio Fujiwara R."/>
            <person name="Zhan B."/>
            <person name="Aroian R.V."/>
            <person name="Pafco B."/>
            <person name="Schwarz E.M."/>
        </authorList>
    </citation>
    <scope>NUCLEOTIDE SEQUENCE [LARGE SCALE GENOMIC DNA]</scope>
    <source>
        <strain evidence="2 3">Aroian</strain>
        <tissue evidence="2">Whole animal</tissue>
    </source>
</reference>
<evidence type="ECO:0000256" key="1">
    <source>
        <dbReference type="SAM" id="MobiDB-lite"/>
    </source>
</evidence>
<dbReference type="Proteomes" id="UP001303046">
    <property type="component" value="Unassembled WGS sequence"/>
</dbReference>
<gene>
    <name evidence="2" type="primary">Necator_chrI.g399</name>
    <name evidence="2" type="ORF">RB195_004278</name>
</gene>
<feature type="compositionally biased region" description="Basic residues" evidence="1">
    <location>
        <begin position="28"/>
        <end position="47"/>
    </location>
</feature>